<evidence type="ECO:0000313" key="2">
    <source>
        <dbReference type="Proteomes" id="UP001285263"/>
    </source>
</evidence>
<protein>
    <submittedName>
        <fullName evidence="1">YdeI/OmpD-associated family protein</fullName>
    </submittedName>
</protein>
<accession>A0ABU5DC95</accession>
<evidence type="ECO:0000313" key="1">
    <source>
        <dbReference type="EMBL" id="MDY0743912.1"/>
    </source>
</evidence>
<keyword evidence="2" id="KW-1185">Reference proteome</keyword>
<dbReference type="Proteomes" id="UP001285263">
    <property type="component" value="Unassembled WGS sequence"/>
</dbReference>
<dbReference type="RefSeq" id="WP_320421825.1">
    <property type="nucleotide sequence ID" value="NZ_JAXCLA010000002.1"/>
</dbReference>
<organism evidence="1 2">
    <name type="scientific">Roseateles agri</name>
    <dbReference type="NCBI Taxonomy" id="3098619"/>
    <lineage>
        <taxon>Bacteria</taxon>
        <taxon>Pseudomonadati</taxon>
        <taxon>Pseudomonadota</taxon>
        <taxon>Betaproteobacteria</taxon>
        <taxon>Burkholderiales</taxon>
        <taxon>Sphaerotilaceae</taxon>
        <taxon>Roseateles</taxon>
    </lineage>
</organism>
<dbReference type="Pfam" id="PF13376">
    <property type="entry name" value="OmdA"/>
    <property type="match status" value="1"/>
</dbReference>
<name>A0ABU5DC95_9BURK</name>
<proteinExistence type="predicted"/>
<sequence length="198" mass="22274">MASPNTQPEFFEGPEALRRWLAAHGAEATELHVGFVKAGTGRAKLSWPQAVDEALCAGWIDGVRHRIDDEHYRIRFTPRKPSSHWSAINIARIAELRAQGRMTPAGEAAFAARSEERSARMPHEQKDEFIAFGPAELKALRADKAAWRYFEASPPGYQRVAIWRVMSAKRPETRERRLADLIAACAKGRRLESARSKT</sequence>
<comment type="caution">
    <text evidence="1">The sequence shown here is derived from an EMBL/GenBank/DDBJ whole genome shotgun (WGS) entry which is preliminary data.</text>
</comment>
<dbReference type="EMBL" id="JAXCLA010000002">
    <property type="protein sequence ID" value="MDY0743912.1"/>
    <property type="molecule type" value="Genomic_DNA"/>
</dbReference>
<reference evidence="1 2" key="1">
    <citation type="submission" date="2023-11" db="EMBL/GenBank/DDBJ databases">
        <title>Paucibacter sp. nov., isolated from fresh soil in Korea.</title>
        <authorList>
            <person name="Le N.T.T."/>
        </authorList>
    </citation>
    <scope>NUCLEOTIDE SEQUENCE [LARGE SCALE GENOMIC DNA]</scope>
    <source>
        <strain evidence="1 2">R3-3</strain>
    </source>
</reference>
<gene>
    <name evidence="1" type="ORF">SNE35_05325</name>
</gene>